<proteinExistence type="inferred from homology"/>
<dbReference type="PIRSF" id="PIRSF000138">
    <property type="entry name" value="Al-hdrx_acd_dh"/>
    <property type="match status" value="1"/>
</dbReference>
<feature type="binding site" evidence="9">
    <location>
        <begin position="291"/>
        <end position="295"/>
    </location>
    <ligand>
        <name>FMN</name>
        <dbReference type="ChEBI" id="CHEBI:58210"/>
    </ligand>
</feature>
<dbReference type="InterPro" id="IPR000262">
    <property type="entry name" value="FMN-dep_DH"/>
</dbReference>
<dbReference type="Pfam" id="PF01070">
    <property type="entry name" value="FMN_dh"/>
    <property type="match status" value="1"/>
</dbReference>
<gene>
    <name evidence="11" type="ORF">SAMN02910343_00404</name>
</gene>
<dbReference type="CDD" id="cd04737">
    <property type="entry name" value="LOX_like_FMN"/>
    <property type="match status" value="1"/>
</dbReference>
<evidence type="ECO:0000259" key="10">
    <source>
        <dbReference type="PROSITE" id="PS51349"/>
    </source>
</evidence>
<feature type="active site" description="Proton acceptor" evidence="8">
    <location>
        <position position="260"/>
    </location>
</feature>
<sequence>MAYYTSNAEHPIDILNIKGLEARVKARMEPGAFGYIREGAEDEWTLRENTRSFEDKYIVPRVLRGISHADLSTSIFGIPLSTPVIEAPSAAHGLAHVKGEVDTAIGAAKAGTLFAMSTYGSTDLEEAAKAAPGAPQFFQIYMSKDDGFNEFLIRKAVRAGVKAIIMTVDSTLGGYREEDIATHFQFPLPMPNLAAYGNADGKGKGISEIYAAAKQDFVPSDIGKLKRLSGLPVIVKGIQSPEDALIALDAGADGIWVSNHGGRQLDGGPASFAVLPSIAKAVNKRAPIIFDSGVRRGNHVFKALASGADLVAIGRPVIYGLNLGGAEGVKSVFDHFNKELSITMQLAGTKTIEDVKKTELI</sequence>
<dbReference type="PANTHER" id="PTHR10578:SF107">
    <property type="entry name" value="2-HYDROXYACID OXIDASE 1"/>
    <property type="match status" value="1"/>
</dbReference>
<keyword evidence="12" id="KW-1185">Reference proteome</keyword>
<dbReference type="InterPro" id="IPR013785">
    <property type="entry name" value="Aldolase_TIM"/>
</dbReference>
<dbReference type="Proteomes" id="UP000199689">
    <property type="component" value="Unassembled WGS sequence"/>
</dbReference>
<dbReference type="AlphaFoldDB" id="A0A1G5V6H0"/>
<feature type="binding site" evidence="9">
    <location>
        <position position="139"/>
    </location>
    <ligand>
        <name>FMN</name>
        <dbReference type="ChEBI" id="CHEBI:58210"/>
    </ligand>
</feature>
<feature type="binding site" evidence="9">
    <location>
        <position position="117"/>
    </location>
    <ligand>
        <name>FMN</name>
        <dbReference type="ChEBI" id="CHEBI:58210"/>
    </ligand>
</feature>
<evidence type="ECO:0000256" key="6">
    <source>
        <dbReference type="ARBA" id="ARBA00029513"/>
    </source>
</evidence>
<evidence type="ECO:0000256" key="2">
    <source>
        <dbReference type="ARBA" id="ARBA00022630"/>
    </source>
</evidence>
<dbReference type="EMBL" id="FMXA01000005">
    <property type="protein sequence ID" value="SDA41462.1"/>
    <property type="molecule type" value="Genomic_DNA"/>
</dbReference>
<evidence type="ECO:0000256" key="5">
    <source>
        <dbReference type="ARBA" id="ARBA00024042"/>
    </source>
</evidence>
<organism evidence="11 12">
    <name type="scientific">Allisonella histaminiformans</name>
    <dbReference type="NCBI Taxonomy" id="209880"/>
    <lineage>
        <taxon>Bacteria</taxon>
        <taxon>Bacillati</taxon>
        <taxon>Bacillota</taxon>
        <taxon>Negativicutes</taxon>
        <taxon>Veillonellales</taxon>
        <taxon>Veillonellaceae</taxon>
        <taxon>Allisonella</taxon>
    </lineage>
</organism>
<accession>A0A1G5V6H0</accession>
<evidence type="ECO:0000256" key="4">
    <source>
        <dbReference type="ARBA" id="ARBA00023002"/>
    </source>
</evidence>
<feature type="binding site" evidence="9">
    <location>
        <begin position="314"/>
        <end position="315"/>
    </location>
    <ligand>
        <name>FMN</name>
        <dbReference type="ChEBI" id="CHEBI:58210"/>
    </ligand>
</feature>
<dbReference type="GeneID" id="87755450"/>
<dbReference type="OrthoDB" id="9770452at2"/>
<keyword evidence="3 9" id="KW-0288">FMN</keyword>
<evidence type="ECO:0000256" key="9">
    <source>
        <dbReference type="PIRSR" id="PIRSR000138-2"/>
    </source>
</evidence>
<evidence type="ECO:0000256" key="1">
    <source>
        <dbReference type="ARBA" id="ARBA00001917"/>
    </source>
</evidence>
<dbReference type="GO" id="GO:0010181">
    <property type="term" value="F:FMN binding"/>
    <property type="evidence" value="ECO:0007669"/>
    <property type="project" value="InterPro"/>
</dbReference>
<feature type="binding site" evidence="9">
    <location>
        <position position="263"/>
    </location>
    <ligand>
        <name>glyoxylate</name>
        <dbReference type="ChEBI" id="CHEBI:36655"/>
    </ligand>
</feature>
<comment type="cofactor">
    <cofactor evidence="1">
        <name>FMN</name>
        <dbReference type="ChEBI" id="CHEBI:58210"/>
    </cofactor>
</comment>
<feature type="binding site" evidence="9">
    <location>
        <begin position="88"/>
        <end position="90"/>
    </location>
    <ligand>
        <name>FMN</name>
        <dbReference type="ChEBI" id="CHEBI:58210"/>
    </ligand>
</feature>
<feature type="binding site" evidence="9">
    <location>
        <position position="167"/>
    </location>
    <ligand>
        <name>glyoxylate</name>
        <dbReference type="ChEBI" id="CHEBI:36655"/>
    </ligand>
</feature>
<dbReference type="SUPFAM" id="SSF51395">
    <property type="entry name" value="FMN-linked oxidoreductases"/>
    <property type="match status" value="1"/>
</dbReference>
<feature type="binding site" evidence="9">
    <location>
        <position position="258"/>
    </location>
    <ligand>
        <name>FMN</name>
        <dbReference type="ChEBI" id="CHEBI:58210"/>
    </ligand>
</feature>
<comment type="similarity">
    <text evidence="5">Belongs to the FMN-dependent alpha-hydroxy acid dehydrogenase family.</text>
</comment>
<feature type="binding site" evidence="9">
    <location>
        <position position="236"/>
    </location>
    <ligand>
        <name>FMN</name>
        <dbReference type="ChEBI" id="CHEBI:58210"/>
    </ligand>
</feature>
<keyword evidence="2 9" id="KW-0285">Flavoprotein</keyword>
<evidence type="ECO:0000313" key="11">
    <source>
        <dbReference type="EMBL" id="SDA41462.1"/>
    </source>
</evidence>
<protein>
    <recommendedName>
        <fullName evidence="6">L-lactate oxidase</fullName>
    </recommendedName>
</protein>
<dbReference type="InterPro" id="IPR008259">
    <property type="entry name" value="FMN_hydac_DH_AS"/>
</dbReference>
<name>A0A1G5V6H0_9FIRM</name>
<feature type="binding site" evidence="9">
    <location>
        <position position="141"/>
    </location>
    <ligand>
        <name>glyoxylate</name>
        <dbReference type="ChEBI" id="CHEBI:36655"/>
    </ligand>
</feature>
<evidence type="ECO:0000256" key="3">
    <source>
        <dbReference type="ARBA" id="ARBA00022643"/>
    </source>
</evidence>
<dbReference type="PANTHER" id="PTHR10578">
    <property type="entry name" value="S -2-HYDROXY-ACID OXIDASE-RELATED"/>
    <property type="match status" value="1"/>
</dbReference>
<dbReference type="InterPro" id="IPR012133">
    <property type="entry name" value="Alpha-hydoxy_acid_DH_FMN"/>
</dbReference>
<evidence type="ECO:0000313" key="12">
    <source>
        <dbReference type="Proteomes" id="UP000199689"/>
    </source>
</evidence>
<dbReference type="PROSITE" id="PS51349">
    <property type="entry name" value="FMN_HYDROXY_ACID_DH_2"/>
    <property type="match status" value="1"/>
</dbReference>
<comment type="catalytic activity">
    <reaction evidence="7">
        <text>(S)-lactate + O2 = pyruvate + H2O2</text>
        <dbReference type="Rhea" id="RHEA:55868"/>
        <dbReference type="ChEBI" id="CHEBI:15361"/>
        <dbReference type="ChEBI" id="CHEBI:15379"/>
        <dbReference type="ChEBI" id="CHEBI:16240"/>
        <dbReference type="ChEBI" id="CHEBI:16651"/>
    </reaction>
    <physiologicalReaction direction="left-to-right" evidence="7">
        <dbReference type="Rhea" id="RHEA:55869"/>
    </physiologicalReaction>
</comment>
<evidence type="ECO:0000256" key="8">
    <source>
        <dbReference type="PIRSR" id="PIRSR000138-1"/>
    </source>
</evidence>
<feature type="binding site" evidence="9">
    <location>
        <position position="176"/>
    </location>
    <ligand>
        <name>glyoxylate</name>
        <dbReference type="ChEBI" id="CHEBI:36655"/>
    </ligand>
</feature>
<evidence type="ECO:0000256" key="7">
    <source>
        <dbReference type="ARBA" id="ARBA00048754"/>
    </source>
</evidence>
<dbReference type="STRING" id="209880.SAMN02910343_00404"/>
<dbReference type="InterPro" id="IPR037396">
    <property type="entry name" value="FMN_HAD"/>
</dbReference>
<dbReference type="Gene3D" id="3.20.20.70">
    <property type="entry name" value="Aldolase class I"/>
    <property type="match status" value="1"/>
</dbReference>
<feature type="domain" description="FMN hydroxy acid dehydrogenase" evidence="10">
    <location>
        <begin position="9"/>
        <end position="361"/>
    </location>
</feature>
<dbReference type="PROSITE" id="PS00557">
    <property type="entry name" value="FMN_HYDROXY_ACID_DH_1"/>
    <property type="match status" value="1"/>
</dbReference>
<dbReference type="GO" id="GO:0016491">
    <property type="term" value="F:oxidoreductase activity"/>
    <property type="evidence" value="ECO:0007669"/>
    <property type="project" value="UniProtKB-KW"/>
</dbReference>
<feature type="binding site" evidence="9">
    <location>
        <position position="260"/>
    </location>
    <ligand>
        <name>glyoxylate</name>
        <dbReference type="ChEBI" id="CHEBI:36655"/>
    </ligand>
</feature>
<reference evidence="11 12" key="1">
    <citation type="submission" date="2016-10" db="EMBL/GenBank/DDBJ databases">
        <authorList>
            <person name="de Groot N.N."/>
        </authorList>
    </citation>
    <scope>NUCLEOTIDE SEQUENCE [LARGE SCALE GENOMIC DNA]</scope>
    <source>
        <strain evidence="11 12">DSM 15230</strain>
    </source>
</reference>
<keyword evidence="4" id="KW-0560">Oxidoreductase</keyword>
<dbReference type="RefSeq" id="WP_091363316.1">
    <property type="nucleotide sequence ID" value="NZ_FMXA01000005.1"/>
</dbReference>
<feature type="binding site" evidence="9">
    <location>
        <position position="35"/>
    </location>
    <ligand>
        <name>glyoxylate</name>
        <dbReference type="ChEBI" id="CHEBI:36655"/>
    </ligand>
</feature>